<dbReference type="Gene3D" id="2.60.40.1240">
    <property type="match status" value="1"/>
</dbReference>
<evidence type="ECO:0000256" key="2">
    <source>
        <dbReference type="SAM" id="MobiDB-lite"/>
    </source>
</evidence>
<dbReference type="InterPro" id="IPR015250">
    <property type="entry name" value="MPT63-like"/>
</dbReference>
<evidence type="ECO:0000256" key="1">
    <source>
        <dbReference type="ARBA" id="ARBA00022729"/>
    </source>
</evidence>
<evidence type="ECO:0000313" key="4">
    <source>
        <dbReference type="EMBL" id="ART74476.1"/>
    </source>
</evidence>
<proteinExistence type="predicted"/>
<gene>
    <name evidence="4" type="ORF">BTO20_38395</name>
</gene>
<feature type="region of interest" description="Disordered" evidence="2">
    <location>
        <begin position="169"/>
        <end position="306"/>
    </location>
</feature>
<evidence type="ECO:0000313" key="5">
    <source>
        <dbReference type="Proteomes" id="UP000195331"/>
    </source>
</evidence>
<protein>
    <submittedName>
        <fullName evidence="4">Phosphopeptide-binding protein</fullName>
    </submittedName>
</protein>
<dbReference type="InterPro" id="IPR029050">
    <property type="entry name" value="Immunoprotect_excell_Ig-like"/>
</dbReference>
<keyword evidence="5" id="KW-1185">Reference proteome</keyword>
<keyword evidence="4" id="KW-0614">Plasmid</keyword>
<name>A0A1Y0CHQ5_9MYCO</name>
<accession>A0A1Y0CHQ5</accession>
<dbReference type="AlphaFoldDB" id="A0A1Y0CHQ5"/>
<organism evidence="4 5">
    <name type="scientific">Mycobacterium dioxanotrophicus</name>
    <dbReference type="NCBI Taxonomy" id="482462"/>
    <lineage>
        <taxon>Bacteria</taxon>
        <taxon>Bacillati</taxon>
        <taxon>Actinomycetota</taxon>
        <taxon>Actinomycetes</taxon>
        <taxon>Mycobacteriales</taxon>
        <taxon>Mycobacteriaceae</taxon>
        <taxon>Mycobacterium</taxon>
    </lineage>
</organism>
<dbReference type="EMBL" id="CP020812">
    <property type="protein sequence ID" value="ART74476.1"/>
    <property type="molecule type" value="Genomic_DNA"/>
</dbReference>
<reference evidence="4 5" key="1">
    <citation type="submission" date="2017-04" db="EMBL/GenBank/DDBJ databases">
        <title>Whole Genome Sequence of 1,4-Dioxane Degrading Bacterium Mycobacterium dioxanotrophicus PH-06.</title>
        <authorList>
            <person name="He Y."/>
        </authorList>
    </citation>
    <scope>NUCLEOTIDE SEQUENCE [LARGE SCALE GENOMIC DNA]</scope>
    <source>
        <strain evidence="4 5">PH-06</strain>
        <plasmid evidence="4 5">unnamed3</plasmid>
    </source>
</reference>
<geneLocation type="plasmid" evidence="4 5">
    <name>unnamed3</name>
</geneLocation>
<dbReference type="GO" id="GO:0005615">
    <property type="term" value="C:extracellular space"/>
    <property type="evidence" value="ECO:0007669"/>
    <property type="project" value="InterPro"/>
</dbReference>
<feature type="domain" description="MPT63-like" evidence="3">
    <location>
        <begin position="49"/>
        <end position="169"/>
    </location>
</feature>
<sequence>MISCSYLQRTENERVGKMKNVGMTLVTLAGVAVAGVAVAPSAVAEEAVIHHFGASAELVNGTVVQEWTVSDLKPSSDVIPYPVAGTLWEATATDTAVEGSVIPIVSNFNARARSGQTYRVLFGVATPQGVNPSALGQGESTTGTIYFDVTGDAPDSVVYNAGGPDLAVWVQPPPVPQRPATRSGSGSGASSGSGAGGAVAAEPAGAETEAVPAGEAAEAATPVTDGAVVPVEGGSQGTPIEGGSEGTPLPAGDGAPELPAVAPEPSVAGTQPAGQGSGPAPGPSAGTPLPAEEHGTSAVVVPSPGA</sequence>
<evidence type="ECO:0000259" key="3">
    <source>
        <dbReference type="Pfam" id="PF09167"/>
    </source>
</evidence>
<dbReference type="OrthoDB" id="4762478at2"/>
<dbReference type="Proteomes" id="UP000195331">
    <property type="component" value="Plasmid unnamed3"/>
</dbReference>
<dbReference type="KEGG" id="mdx:BTO20_38395"/>
<dbReference type="Pfam" id="PF09167">
    <property type="entry name" value="DUF1942"/>
    <property type="match status" value="1"/>
</dbReference>
<keyword evidence="1" id="KW-0732">Signal</keyword>
<dbReference type="SUPFAM" id="SSF81982">
    <property type="entry name" value="Antigen MPT63/MPB63 (immunoprotective extracellular protein)"/>
    <property type="match status" value="1"/>
</dbReference>
<feature type="compositionally biased region" description="Gly residues" evidence="2">
    <location>
        <begin position="185"/>
        <end position="197"/>
    </location>
</feature>
<feature type="compositionally biased region" description="Low complexity" evidence="2">
    <location>
        <begin position="198"/>
        <end position="224"/>
    </location>
</feature>